<dbReference type="PANTHER" id="PTHR12533:SF7">
    <property type="entry name" value="NFAT NUCLEAR FACTOR, ISOFORM B"/>
    <property type="match status" value="1"/>
</dbReference>
<dbReference type="InterPro" id="IPR032397">
    <property type="entry name" value="RHD_dimer"/>
</dbReference>
<dbReference type="EMBL" id="CAXLJM020000088">
    <property type="protein sequence ID" value="CAL8131488.1"/>
    <property type="molecule type" value="Genomic_DNA"/>
</dbReference>
<keyword evidence="12" id="KW-1185">Reference proteome</keyword>
<reference evidence="11 12" key="1">
    <citation type="submission" date="2024-08" db="EMBL/GenBank/DDBJ databases">
        <authorList>
            <person name="Cucini C."/>
            <person name="Frati F."/>
        </authorList>
    </citation>
    <scope>NUCLEOTIDE SEQUENCE [LARGE SCALE GENOMIC DNA]</scope>
</reference>
<feature type="compositionally biased region" description="Polar residues" evidence="9">
    <location>
        <begin position="175"/>
        <end position="185"/>
    </location>
</feature>
<feature type="compositionally biased region" description="Low complexity" evidence="9">
    <location>
        <begin position="311"/>
        <end position="323"/>
    </location>
</feature>
<evidence type="ECO:0000256" key="4">
    <source>
        <dbReference type="ARBA" id="ARBA00022553"/>
    </source>
</evidence>
<feature type="domain" description="RHD" evidence="10">
    <location>
        <begin position="372"/>
        <end position="556"/>
    </location>
</feature>
<feature type="region of interest" description="Disordered" evidence="9">
    <location>
        <begin position="361"/>
        <end position="382"/>
    </location>
</feature>
<evidence type="ECO:0000256" key="6">
    <source>
        <dbReference type="ARBA" id="ARBA00023125"/>
    </source>
</evidence>
<sequence>MRKQRAADISDIALPRRAQSRMVQSAGRSSKSASHLLLHQKLLPPGPPRSAVGSNGNAKTSQFCISSSSMGIRKLPSKILLISKGRFGKRPPSFTTEYIGPAIDSEDSGFGCDFHSSESQPSWCTTDDSTNKSSSVQQPIFSLSSRTLSSSNLSISSQISTSSSASSSPTSVTSFTVPQFSTSSPEELYEEPALDGIPINGKRANISGFGFAKGINTTASTNTTLNGLIVDSLPTSSLPASTLVSVVPQQTQQVLDSQQPLKLMQLTENVRMSPDSTQTGVTVSSSTLPFSSHQVTRQITTSTPVITQMGTNPTSPTSTTSNPSPSPIPVKRSRFSFAHPAASKISGLKLRNQNQNQNYMPARSVGKRLPPGTTPTLTSNLAPYTRDGRAQLQIVSQPEEQHRARYQTEGSRGAIKDRKGNGFPTVKLVGYDKPATLQIFIGSDQGKISPHMFYQACKVTGKSSTPCIEKKVEGTILIEIEFEPSKEMVISCDCVGILKERNVDVEQRFPFHHASQSRKKSTKCRMIYRTTVINSDGMEETLQVASLPILCTQPPGVPEICKQSLTECPARGGLELFVVGKNFLKDTRVVFQQEDTEGNAVWETSSEPLKDYLQQNHLICPVPAFKEEKIVEPVECKVLVVSGGKHSEPHRFTYLPELVNAHIGVPPALSNCVSNSQNQQQASPVIQAALVQQIQNASGLLPVEMQAVSTLMPTREGGLVKSVIVSSPNEGCSPISITSSDGSMCSPGSLEVQNFSQPSTPVTTTAMNPLSTLGFSSVPLLQTAPPPENPAVSTFQSVLQQAVAQQQQQNQQAENQAVSNFQTVLQQAVAAQQQQQNQQAESQAVSNFQSVLQQAVVQQQQQSQQAESPAVTTFQSVLQQAVVAQQQQQQQQQNQQAENPAVSTFQSVLQQAVVAQQQQQNQQAESPAVSTFQTVLQQAVVAQQQQQNQQAESPAVTTFQSVLQQAVVAQQQQQQQAESKAVAVAALMKNASDLLESMKPPTTTTFSGMGLPEQKPVVTNTIPLDLQFPTQDLPAVTTTPQVQMNTTSTVPTTQLSTFVVPETVPITTINNPFQQNQQQMSLVTMPQIMNGVNGIGMSGSMPSTTTAPTVLASAVQPNPQTPPRTTMNEVVMASVNPAASVTVSNLSVAECMGQTIIKTEPVATINNDLRLTMGNNGVSVAVASAHPRNPQQPGVMGMMGGELQPHQGSLANALSQMSDNELINYINPNCFEGPLP</sequence>
<dbReference type="Gene3D" id="2.60.40.10">
    <property type="entry name" value="Immunoglobulins"/>
    <property type="match status" value="1"/>
</dbReference>
<dbReference type="SUPFAM" id="SSF49417">
    <property type="entry name" value="p53-like transcription factors"/>
    <property type="match status" value="1"/>
</dbReference>
<feature type="region of interest" description="Disordered" evidence="9">
    <location>
        <begin position="159"/>
        <end position="192"/>
    </location>
</feature>
<dbReference type="InterPro" id="IPR014756">
    <property type="entry name" value="Ig_E-set"/>
</dbReference>
<dbReference type="Pfam" id="PF16179">
    <property type="entry name" value="RHD_dimer"/>
    <property type="match status" value="1"/>
</dbReference>
<dbReference type="SUPFAM" id="SSF81296">
    <property type="entry name" value="E set domains"/>
    <property type="match status" value="1"/>
</dbReference>
<dbReference type="InterPro" id="IPR002909">
    <property type="entry name" value="IPT_dom"/>
</dbReference>
<evidence type="ECO:0000256" key="2">
    <source>
        <dbReference type="ARBA" id="ARBA00004496"/>
    </source>
</evidence>
<comment type="subcellular location">
    <subcellularLocation>
        <location evidence="2">Cytoplasm</location>
    </subcellularLocation>
    <subcellularLocation>
        <location evidence="1">Nucleus</location>
    </subcellularLocation>
</comment>
<dbReference type="Proteomes" id="UP001642540">
    <property type="component" value="Unassembled WGS sequence"/>
</dbReference>
<dbReference type="InterPro" id="IPR013783">
    <property type="entry name" value="Ig-like_fold"/>
</dbReference>
<feature type="compositionally biased region" description="Low complexity" evidence="9">
    <location>
        <begin position="159"/>
        <end position="174"/>
    </location>
</feature>
<evidence type="ECO:0000313" key="11">
    <source>
        <dbReference type="EMBL" id="CAL8131488.1"/>
    </source>
</evidence>
<proteinExistence type="predicted"/>
<evidence type="ECO:0000256" key="1">
    <source>
        <dbReference type="ARBA" id="ARBA00004123"/>
    </source>
</evidence>
<keyword evidence="4" id="KW-0597">Phosphoprotein</keyword>
<dbReference type="InterPro" id="IPR008366">
    <property type="entry name" value="NFAT"/>
</dbReference>
<dbReference type="Pfam" id="PF00554">
    <property type="entry name" value="RHD_DNA_bind"/>
    <property type="match status" value="1"/>
</dbReference>
<keyword evidence="6" id="KW-0238">DNA-binding</keyword>
<gene>
    <name evidence="11" type="ORF">ODALV1_LOCUS24207</name>
</gene>
<feature type="compositionally biased region" description="Low complexity" evidence="9">
    <location>
        <begin position="276"/>
        <end position="287"/>
    </location>
</feature>
<feature type="region of interest" description="Disordered" evidence="9">
    <location>
        <begin position="273"/>
        <end position="332"/>
    </location>
</feature>
<evidence type="ECO:0000256" key="3">
    <source>
        <dbReference type="ARBA" id="ARBA00022490"/>
    </source>
</evidence>
<organism evidence="11 12">
    <name type="scientific">Orchesella dallaii</name>
    <dbReference type="NCBI Taxonomy" id="48710"/>
    <lineage>
        <taxon>Eukaryota</taxon>
        <taxon>Metazoa</taxon>
        <taxon>Ecdysozoa</taxon>
        <taxon>Arthropoda</taxon>
        <taxon>Hexapoda</taxon>
        <taxon>Collembola</taxon>
        <taxon>Entomobryomorpha</taxon>
        <taxon>Entomobryoidea</taxon>
        <taxon>Orchesellidae</taxon>
        <taxon>Orchesellinae</taxon>
        <taxon>Orchesella</taxon>
    </lineage>
</organism>
<dbReference type="InterPro" id="IPR011539">
    <property type="entry name" value="RHD_DNA_bind_dom"/>
</dbReference>
<evidence type="ECO:0000256" key="9">
    <source>
        <dbReference type="SAM" id="MobiDB-lite"/>
    </source>
</evidence>
<dbReference type="SMART" id="SM00429">
    <property type="entry name" value="IPT"/>
    <property type="match status" value="1"/>
</dbReference>
<name>A0ABP1RNH0_9HEXA</name>
<keyword evidence="3" id="KW-0963">Cytoplasm</keyword>
<dbReference type="InterPro" id="IPR037059">
    <property type="entry name" value="RHD_DNA_bind_dom_sf"/>
</dbReference>
<keyword evidence="5" id="KW-0805">Transcription regulation</keyword>
<dbReference type="PROSITE" id="PS50254">
    <property type="entry name" value="REL_2"/>
    <property type="match status" value="1"/>
</dbReference>
<evidence type="ECO:0000256" key="7">
    <source>
        <dbReference type="ARBA" id="ARBA00023163"/>
    </source>
</evidence>
<evidence type="ECO:0000313" key="12">
    <source>
        <dbReference type="Proteomes" id="UP001642540"/>
    </source>
</evidence>
<comment type="caution">
    <text evidence="11">The sequence shown here is derived from an EMBL/GenBank/DDBJ whole genome shotgun (WGS) entry which is preliminary data.</text>
</comment>
<evidence type="ECO:0000259" key="10">
    <source>
        <dbReference type="PROSITE" id="PS50254"/>
    </source>
</evidence>
<evidence type="ECO:0000256" key="5">
    <source>
        <dbReference type="ARBA" id="ARBA00023015"/>
    </source>
</evidence>
<dbReference type="PRINTS" id="PR01789">
    <property type="entry name" value="NUCFACTORATC"/>
</dbReference>
<dbReference type="Gene3D" id="2.60.40.340">
    <property type="entry name" value="Rel homology domain (RHD), DNA-binding domain"/>
    <property type="match status" value="1"/>
</dbReference>
<feature type="compositionally biased region" description="Polar residues" evidence="9">
    <location>
        <begin position="288"/>
        <end position="310"/>
    </location>
</feature>
<accession>A0ABP1RNH0</accession>
<keyword evidence="8" id="KW-0539">Nucleus</keyword>
<dbReference type="InterPro" id="IPR008967">
    <property type="entry name" value="p53-like_TF_DNA-bd_sf"/>
</dbReference>
<dbReference type="PANTHER" id="PTHR12533">
    <property type="entry name" value="NFAT"/>
    <property type="match status" value="1"/>
</dbReference>
<keyword evidence="7" id="KW-0804">Transcription</keyword>
<evidence type="ECO:0000256" key="8">
    <source>
        <dbReference type="ARBA" id="ARBA00023242"/>
    </source>
</evidence>
<feature type="region of interest" description="Disordered" evidence="9">
    <location>
        <begin position="397"/>
        <end position="419"/>
    </location>
</feature>
<protein>
    <recommendedName>
        <fullName evidence="10">RHD domain-containing protein</fullName>
    </recommendedName>
</protein>